<feature type="transmembrane region" description="Helical" evidence="6">
    <location>
        <begin position="87"/>
        <end position="108"/>
    </location>
</feature>
<feature type="transmembrane region" description="Helical" evidence="6">
    <location>
        <begin position="331"/>
        <end position="352"/>
    </location>
</feature>
<dbReference type="FunFam" id="1.20.1250.20:FF:000082">
    <property type="entry name" value="MFS multidrug transporter, putative"/>
    <property type="match status" value="1"/>
</dbReference>
<dbReference type="InterPro" id="IPR036259">
    <property type="entry name" value="MFS_trans_sf"/>
</dbReference>
<dbReference type="HOGENOM" id="CLU_008455_0_3_1"/>
<evidence type="ECO:0000313" key="8">
    <source>
        <dbReference type="EMBL" id="KDN52393.1"/>
    </source>
</evidence>
<comment type="caution">
    <text evidence="8">The sequence shown here is derived from an EMBL/GenBank/DDBJ whole genome shotgun (WGS) entry which is preliminary data.</text>
</comment>
<dbReference type="Proteomes" id="UP000027361">
    <property type="component" value="Unassembled WGS sequence"/>
</dbReference>
<feature type="transmembrane region" description="Helical" evidence="6">
    <location>
        <begin position="254"/>
        <end position="272"/>
    </location>
</feature>
<dbReference type="RefSeq" id="XP_013245232.1">
    <property type="nucleotide sequence ID" value="XM_013389778.1"/>
</dbReference>
<comment type="subcellular location">
    <subcellularLocation>
        <location evidence="1">Membrane</location>
        <topology evidence="1">Multi-pass membrane protein</topology>
    </subcellularLocation>
</comment>
<evidence type="ECO:0000256" key="4">
    <source>
        <dbReference type="ARBA" id="ARBA00023136"/>
    </source>
</evidence>
<reference evidence="8 9" key="1">
    <citation type="submission" date="2014-05" db="EMBL/GenBank/DDBJ databases">
        <title>Draft genome sequence of a rare smut relative, Tilletiaria anomala UBC 951.</title>
        <authorList>
            <consortium name="DOE Joint Genome Institute"/>
            <person name="Toome M."/>
            <person name="Kuo A."/>
            <person name="Henrissat B."/>
            <person name="Lipzen A."/>
            <person name="Tritt A."/>
            <person name="Yoshinaga Y."/>
            <person name="Zane M."/>
            <person name="Barry K."/>
            <person name="Grigoriev I.V."/>
            <person name="Spatafora J.W."/>
            <person name="Aimea M.C."/>
        </authorList>
    </citation>
    <scope>NUCLEOTIDE SEQUENCE [LARGE SCALE GENOMIC DNA]</scope>
    <source>
        <strain evidence="8 9">UBC 951</strain>
    </source>
</reference>
<dbReference type="InterPro" id="IPR011701">
    <property type="entry name" value="MFS"/>
</dbReference>
<gene>
    <name evidence="8" type="ORF">K437DRAFT_290019</name>
</gene>
<dbReference type="SUPFAM" id="SSF103473">
    <property type="entry name" value="MFS general substrate transporter"/>
    <property type="match status" value="1"/>
</dbReference>
<dbReference type="OrthoDB" id="5376138at2759"/>
<name>A0A066WIN2_TILAU</name>
<organism evidence="8 9">
    <name type="scientific">Tilletiaria anomala (strain ATCC 24038 / CBS 436.72 / UBC 951)</name>
    <dbReference type="NCBI Taxonomy" id="1037660"/>
    <lineage>
        <taxon>Eukaryota</taxon>
        <taxon>Fungi</taxon>
        <taxon>Dikarya</taxon>
        <taxon>Basidiomycota</taxon>
        <taxon>Ustilaginomycotina</taxon>
        <taxon>Exobasidiomycetes</taxon>
        <taxon>Georgefischeriales</taxon>
        <taxon>Tilletiariaceae</taxon>
        <taxon>Tilletiaria</taxon>
    </lineage>
</organism>
<keyword evidence="3 6" id="KW-1133">Transmembrane helix</keyword>
<keyword evidence="9" id="KW-1185">Reference proteome</keyword>
<dbReference type="OMA" id="NYAVIYI"/>
<feature type="transmembrane region" description="Helical" evidence="6">
    <location>
        <begin position="61"/>
        <end position="80"/>
    </location>
</feature>
<protein>
    <submittedName>
        <fullName evidence="8">MFS general substrate transporter</fullName>
    </submittedName>
</protein>
<dbReference type="GO" id="GO:0022857">
    <property type="term" value="F:transmembrane transporter activity"/>
    <property type="evidence" value="ECO:0007669"/>
    <property type="project" value="InterPro"/>
</dbReference>
<keyword evidence="2 6" id="KW-0812">Transmembrane</keyword>
<dbReference type="Pfam" id="PF07690">
    <property type="entry name" value="MFS_1"/>
    <property type="match status" value="1"/>
</dbReference>
<sequence length="505" mass="55737">MITFKLGDKRDPRQWPAYKKWRILLVTLMLQLWANAISAMYEPGVEGVAHEFGVSETVARLPQAVFLYGFAAGPVFAAPLSEDYGRLPVHVASVGMMGLMQIPCALAPNMAALIVSRFFAGAFAAATFNSVGMVSDMWTPDEQGWGVNAFALFAELGATTAATWSGYLYLALGWRWIFGVCGLGTALLLALFVLTVPETRAGVLLERRARRLRLRTGDARWYSAHERVRSSRTPASWAREVLIRPLFMLFTEPIVWSFALFDGYNYAIIYLALEAIPLVYAEHGFSIGQQGLPFIALSLGFLLAFVAFPIQQALYRRAGRKNPTGEAPPEAHLLWGLFASAFFPASLFWFAWTSQASVHWIVSMLALVVFATTSHIIFLIVSEFTVKSYSLYSSSAVAAQSFVREILSGSVTLFSTPMYRGLGYRWASTLLAFVALPLAAVPWILHLHGPRIRARSAFAGEIALAEAEAKRERIEQAATQRLEPKAEAQSQPARSSVQHERIPGA</sequence>
<evidence type="ECO:0000256" key="5">
    <source>
        <dbReference type="SAM" id="MobiDB-lite"/>
    </source>
</evidence>
<dbReference type="InterPro" id="IPR020846">
    <property type="entry name" value="MFS_dom"/>
</dbReference>
<evidence type="ECO:0000256" key="2">
    <source>
        <dbReference type="ARBA" id="ARBA00022692"/>
    </source>
</evidence>
<dbReference type="PANTHER" id="PTHR23502:SF36">
    <property type="entry name" value="MEMBRANE TRANSPORTER"/>
    <property type="match status" value="1"/>
</dbReference>
<dbReference type="AlphaFoldDB" id="A0A066WIN2"/>
<keyword evidence="4 6" id="KW-0472">Membrane</keyword>
<dbReference type="PANTHER" id="PTHR23502">
    <property type="entry name" value="MAJOR FACILITATOR SUPERFAMILY"/>
    <property type="match status" value="1"/>
</dbReference>
<dbReference type="EMBL" id="JMSN01000011">
    <property type="protein sequence ID" value="KDN52393.1"/>
    <property type="molecule type" value="Genomic_DNA"/>
</dbReference>
<evidence type="ECO:0000256" key="1">
    <source>
        <dbReference type="ARBA" id="ARBA00004141"/>
    </source>
</evidence>
<feature type="transmembrane region" description="Helical" evidence="6">
    <location>
        <begin position="21"/>
        <end position="41"/>
    </location>
</feature>
<dbReference type="GO" id="GO:0005886">
    <property type="term" value="C:plasma membrane"/>
    <property type="evidence" value="ECO:0007669"/>
    <property type="project" value="TreeGrafter"/>
</dbReference>
<dbReference type="Gene3D" id="1.20.1250.20">
    <property type="entry name" value="MFS general substrate transporter like domains"/>
    <property type="match status" value="1"/>
</dbReference>
<feature type="region of interest" description="Disordered" evidence="5">
    <location>
        <begin position="475"/>
        <end position="505"/>
    </location>
</feature>
<feature type="transmembrane region" description="Helical" evidence="6">
    <location>
        <begin position="147"/>
        <end position="170"/>
    </location>
</feature>
<evidence type="ECO:0000313" key="9">
    <source>
        <dbReference type="Proteomes" id="UP000027361"/>
    </source>
</evidence>
<feature type="domain" description="Major facilitator superfamily (MFS) profile" evidence="7">
    <location>
        <begin position="22"/>
        <end position="452"/>
    </location>
</feature>
<accession>A0A066WIN2</accession>
<dbReference type="GeneID" id="25267009"/>
<evidence type="ECO:0000256" key="3">
    <source>
        <dbReference type="ARBA" id="ARBA00022989"/>
    </source>
</evidence>
<dbReference type="STRING" id="1037660.A0A066WIN2"/>
<feature type="transmembrane region" description="Helical" evidence="6">
    <location>
        <begin position="176"/>
        <end position="197"/>
    </location>
</feature>
<evidence type="ECO:0000256" key="6">
    <source>
        <dbReference type="SAM" id="Phobius"/>
    </source>
</evidence>
<proteinExistence type="predicted"/>
<evidence type="ECO:0000259" key="7">
    <source>
        <dbReference type="PROSITE" id="PS50850"/>
    </source>
</evidence>
<feature type="transmembrane region" description="Helical" evidence="6">
    <location>
        <begin position="358"/>
        <end position="381"/>
    </location>
</feature>
<feature type="transmembrane region" description="Helical" evidence="6">
    <location>
        <begin position="426"/>
        <end position="445"/>
    </location>
</feature>
<dbReference type="InParanoid" id="A0A066WIN2"/>
<feature type="transmembrane region" description="Helical" evidence="6">
    <location>
        <begin position="292"/>
        <end position="310"/>
    </location>
</feature>
<dbReference type="PROSITE" id="PS50850">
    <property type="entry name" value="MFS"/>
    <property type="match status" value="1"/>
</dbReference>
<feature type="transmembrane region" description="Helical" evidence="6">
    <location>
        <begin position="114"/>
        <end position="135"/>
    </location>
</feature>